<comment type="caution">
    <text evidence="2">The sequence shown here is derived from an EMBL/GenBank/DDBJ whole genome shotgun (WGS) entry which is preliminary data.</text>
</comment>
<dbReference type="CDD" id="cd11685">
    <property type="entry name" value="UEV_TSG101-like"/>
    <property type="match status" value="1"/>
</dbReference>
<dbReference type="EMBL" id="JAFJMO010000017">
    <property type="protein sequence ID" value="KAJ8252669.1"/>
    <property type="molecule type" value="Genomic_DNA"/>
</dbReference>
<gene>
    <name evidence="2" type="ORF">COCON_G00219810</name>
</gene>
<dbReference type="GO" id="GO:0015031">
    <property type="term" value="P:protein transport"/>
    <property type="evidence" value="ECO:0007669"/>
    <property type="project" value="InterPro"/>
</dbReference>
<organism evidence="2 3">
    <name type="scientific">Conger conger</name>
    <name type="common">Conger eel</name>
    <name type="synonym">Muraena conger</name>
    <dbReference type="NCBI Taxonomy" id="82655"/>
    <lineage>
        <taxon>Eukaryota</taxon>
        <taxon>Metazoa</taxon>
        <taxon>Chordata</taxon>
        <taxon>Craniata</taxon>
        <taxon>Vertebrata</taxon>
        <taxon>Euteleostomi</taxon>
        <taxon>Actinopterygii</taxon>
        <taxon>Neopterygii</taxon>
        <taxon>Teleostei</taxon>
        <taxon>Anguilliformes</taxon>
        <taxon>Congridae</taxon>
        <taxon>Conger</taxon>
    </lineage>
</organism>
<dbReference type="PANTHER" id="PTHR23306">
    <property type="entry name" value="TUMOR SUSCEPTIBILITY GENE 101 PROTEIN-RELATED"/>
    <property type="match status" value="1"/>
</dbReference>
<sequence length="274" mass="31132">MATVTANMLKKMLSQKYKYVDLTVEAINNVRSQYYDLKPVMDTYVFNDGSCRTMMSLQGTVPATYRGRVYNIPLRLWILDTYPYNPPICFVKPNSTMMIKTGKHIDANGKIYLPYLHEWKHPKMDLYGLIQVLIVTFGEEPPVFARPTAESLLLRTEDTSGQGPASTITIGNQGTVEPEQSKIQQTEFDESKQFCTLSTPETSPEVVISAPEMLTPALASLSFCGSTLPDPEESVLMRQKLQLEIDVLQRQKKVLAIQEEYYSIKLRRLVEDDE</sequence>
<evidence type="ECO:0000313" key="2">
    <source>
        <dbReference type="EMBL" id="KAJ8252669.1"/>
    </source>
</evidence>
<dbReference type="PROSITE" id="PS51322">
    <property type="entry name" value="UEV"/>
    <property type="match status" value="1"/>
</dbReference>
<dbReference type="Proteomes" id="UP001152803">
    <property type="component" value="Unassembled WGS sequence"/>
</dbReference>
<evidence type="ECO:0000259" key="1">
    <source>
        <dbReference type="PROSITE" id="PS51322"/>
    </source>
</evidence>
<accession>A0A9Q1CZA0</accession>
<keyword evidence="3" id="KW-1185">Reference proteome</keyword>
<dbReference type="GO" id="GO:0000813">
    <property type="term" value="C:ESCRT I complex"/>
    <property type="evidence" value="ECO:0007669"/>
    <property type="project" value="TreeGrafter"/>
</dbReference>
<dbReference type="PANTHER" id="PTHR23306:SF17">
    <property type="entry name" value="TUMOR SUSCEPTIBILITY GENE 101 PROTEIN"/>
    <property type="match status" value="1"/>
</dbReference>
<dbReference type="Pfam" id="PF05743">
    <property type="entry name" value="UEV"/>
    <property type="match status" value="1"/>
</dbReference>
<name>A0A9Q1CZA0_CONCO</name>
<dbReference type="AlphaFoldDB" id="A0A9Q1CZA0"/>
<dbReference type="Gene3D" id="3.10.110.10">
    <property type="entry name" value="Ubiquitin Conjugating Enzyme"/>
    <property type="match status" value="1"/>
</dbReference>
<evidence type="ECO:0000313" key="3">
    <source>
        <dbReference type="Proteomes" id="UP001152803"/>
    </source>
</evidence>
<dbReference type="GO" id="GO:0043130">
    <property type="term" value="F:ubiquitin binding"/>
    <property type="evidence" value="ECO:0007669"/>
    <property type="project" value="TreeGrafter"/>
</dbReference>
<dbReference type="SUPFAM" id="SSF54495">
    <property type="entry name" value="UBC-like"/>
    <property type="match status" value="1"/>
</dbReference>
<dbReference type="OrthoDB" id="306304at2759"/>
<dbReference type="GO" id="GO:0008333">
    <property type="term" value="P:endosome to lysosome transport"/>
    <property type="evidence" value="ECO:0007669"/>
    <property type="project" value="TreeGrafter"/>
</dbReference>
<dbReference type="SMART" id="SM00212">
    <property type="entry name" value="UBCc"/>
    <property type="match status" value="1"/>
</dbReference>
<dbReference type="InterPro" id="IPR008883">
    <property type="entry name" value="UEV_N"/>
</dbReference>
<reference evidence="2" key="1">
    <citation type="journal article" date="2023" name="Science">
        <title>Genome structures resolve the early diversification of teleost fishes.</title>
        <authorList>
            <person name="Parey E."/>
            <person name="Louis A."/>
            <person name="Montfort J."/>
            <person name="Bouchez O."/>
            <person name="Roques C."/>
            <person name="Iampietro C."/>
            <person name="Lluch J."/>
            <person name="Castinel A."/>
            <person name="Donnadieu C."/>
            <person name="Desvignes T."/>
            <person name="Floi Bucao C."/>
            <person name="Jouanno E."/>
            <person name="Wen M."/>
            <person name="Mejri S."/>
            <person name="Dirks R."/>
            <person name="Jansen H."/>
            <person name="Henkel C."/>
            <person name="Chen W.J."/>
            <person name="Zahm M."/>
            <person name="Cabau C."/>
            <person name="Klopp C."/>
            <person name="Thompson A.W."/>
            <person name="Robinson-Rechavi M."/>
            <person name="Braasch I."/>
            <person name="Lecointre G."/>
            <person name="Bobe J."/>
            <person name="Postlethwait J.H."/>
            <person name="Berthelot C."/>
            <person name="Roest Crollius H."/>
            <person name="Guiguen Y."/>
        </authorList>
    </citation>
    <scope>NUCLEOTIDE SEQUENCE</scope>
    <source>
        <strain evidence="2">Concon-B</strain>
    </source>
</reference>
<protein>
    <recommendedName>
        <fullName evidence="1">UEV domain-containing protein</fullName>
    </recommendedName>
</protein>
<proteinExistence type="predicted"/>
<feature type="domain" description="UEV" evidence="1">
    <location>
        <begin position="4"/>
        <end position="147"/>
    </location>
</feature>
<dbReference type="InterPro" id="IPR052070">
    <property type="entry name" value="ESCRT-I_UEV_domain"/>
</dbReference>
<dbReference type="InterPro" id="IPR016135">
    <property type="entry name" value="UBQ-conjugating_enzyme/RWD"/>
</dbReference>